<evidence type="ECO:0008006" key="4">
    <source>
        <dbReference type="Google" id="ProtNLM"/>
    </source>
</evidence>
<feature type="region of interest" description="Disordered" evidence="1">
    <location>
        <begin position="298"/>
        <end position="324"/>
    </location>
</feature>
<gene>
    <name evidence="2" type="ORF">KDL28_21170</name>
</gene>
<dbReference type="EMBL" id="JAGSOV010000044">
    <property type="protein sequence ID" value="MCO1657574.1"/>
    <property type="molecule type" value="Genomic_DNA"/>
</dbReference>
<evidence type="ECO:0000313" key="2">
    <source>
        <dbReference type="EMBL" id="MCO1657574.1"/>
    </source>
</evidence>
<proteinExistence type="predicted"/>
<keyword evidence="3" id="KW-1185">Reference proteome</keyword>
<accession>A0ABT1A482</accession>
<evidence type="ECO:0000313" key="3">
    <source>
        <dbReference type="Proteomes" id="UP001165283"/>
    </source>
</evidence>
<protein>
    <recommendedName>
        <fullName evidence="4">Transcriptional regulator with AbiEi antitoxin domain of type IV toxin-antitoxin system</fullName>
    </recommendedName>
</protein>
<reference evidence="2" key="1">
    <citation type="submission" date="2021-04" db="EMBL/GenBank/DDBJ databases">
        <title>Pseudonocardia sp. nov., isolated from sandy soil of mangrove forest.</title>
        <authorList>
            <person name="Zan Z."/>
            <person name="Huang R."/>
            <person name="Liu W."/>
        </authorList>
    </citation>
    <scope>NUCLEOTIDE SEQUENCE</scope>
    <source>
        <strain evidence="2">S2-4</strain>
    </source>
</reference>
<comment type="caution">
    <text evidence="2">The sequence shown here is derived from an EMBL/GenBank/DDBJ whole genome shotgun (WGS) entry which is preliminary data.</text>
</comment>
<name>A0ABT1A482_9PSEU</name>
<dbReference type="Proteomes" id="UP001165283">
    <property type="component" value="Unassembled WGS sequence"/>
</dbReference>
<organism evidence="2 3">
    <name type="scientific">Pseudonocardia humida</name>
    <dbReference type="NCBI Taxonomy" id="2800819"/>
    <lineage>
        <taxon>Bacteria</taxon>
        <taxon>Bacillati</taxon>
        <taxon>Actinomycetota</taxon>
        <taxon>Actinomycetes</taxon>
        <taxon>Pseudonocardiales</taxon>
        <taxon>Pseudonocardiaceae</taxon>
        <taxon>Pseudonocardia</taxon>
    </lineage>
</organism>
<dbReference type="RefSeq" id="WP_252441268.1">
    <property type="nucleotide sequence ID" value="NZ_JAGSOV010000044.1"/>
</dbReference>
<evidence type="ECO:0000256" key="1">
    <source>
        <dbReference type="SAM" id="MobiDB-lite"/>
    </source>
</evidence>
<sequence>MHPDAAAPPAADPRPDPDALRALLDRQAGVLTREQAVGVGFAPAAIDDRLRLRRWLPLHPRVYLVRGSLDPAAAGWAALLWAGPAAVLSGPSAAWWHGLLDEPPDVVTVTVPAVGRRGRPRVGVAVRVRELGRVDVALVRGAPVTALPLTVLDAAVALGARGPALLDGALRGRVRFPAVRAAHRRMRGTPGAARAALLLESAADRSATEAVRLLARLLHRAGPPGWRLENPAAGGPPRITFPAADLAIEARGMAGPAAVRRPGGKVLVYTWHDLVERPSIVLAEIAGAVVVGPDGHPPVISATSGRPGGPLGEQARPAAGYPES</sequence>